<reference evidence="9 10" key="1">
    <citation type="submission" date="2018-08" db="EMBL/GenBank/DDBJ databases">
        <title>Complete genome sequence of JP2-74.</title>
        <authorList>
            <person name="Wu L."/>
        </authorList>
    </citation>
    <scope>NUCLEOTIDE SEQUENCE [LARGE SCALE GENOMIC DNA]</scope>
    <source>
        <strain evidence="9 10">JP2-74</strain>
    </source>
</reference>
<evidence type="ECO:0000256" key="4">
    <source>
        <dbReference type="ARBA" id="ARBA00023136"/>
    </source>
</evidence>
<evidence type="ECO:0000256" key="3">
    <source>
        <dbReference type="ARBA" id="ARBA00022989"/>
    </source>
</evidence>
<evidence type="ECO:0000259" key="6">
    <source>
        <dbReference type="Pfam" id="PF04932"/>
    </source>
</evidence>
<keyword evidence="10" id="KW-1185">Reference proteome</keyword>
<feature type="transmembrane region" description="Helical" evidence="5">
    <location>
        <begin position="129"/>
        <end position="147"/>
    </location>
</feature>
<keyword evidence="3 5" id="KW-1133">Transmembrane helix</keyword>
<feature type="transmembrane region" description="Helical" evidence="5">
    <location>
        <begin position="106"/>
        <end position="123"/>
    </location>
</feature>
<organism evidence="9 10">
    <name type="scientific">Chromobacterium rhizoryzae</name>
    <dbReference type="NCBI Taxonomy" id="1778675"/>
    <lineage>
        <taxon>Bacteria</taxon>
        <taxon>Pseudomonadati</taxon>
        <taxon>Pseudomonadota</taxon>
        <taxon>Betaproteobacteria</taxon>
        <taxon>Neisseriales</taxon>
        <taxon>Chromobacteriaceae</taxon>
        <taxon>Chromobacterium</taxon>
    </lineage>
</organism>
<dbReference type="Pfam" id="PF11846">
    <property type="entry name" value="Wzy_C_2"/>
    <property type="match status" value="1"/>
</dbReference>
<protein>
    <recommendedName>
        <fullName evidence="11">Virulence factor membrane-bound polymerase C-terminal domain-containing protein</fullName>
    </recommendedName>
</protein>
<evidence type="ECO:0000313" key="10">
    <source>
        <dbReference type="Proteomes" id="UP000259465"/>
    </source>
</evidence>
<keyword evidence="2 5" id="KW-0812">Transmembrane</keyword>
<dbReference type="EMBL" id="CP031968">
    <property type="protein sequence ID" value="AXT45012.1"/>
    <property type="molecule type" value="Genomic_DNA"/>
</dbReference>
<feature type="transmembrane region" description="Helical" evidence="5">
    <location>
        <begin position="253"/>
        <end position="270"/>
    </location>
</feature>
<feature type="transmembrane region" description="Helical" evidence="5">
    <location>
        <begin position="79"/>
        <end position="99"/>
    </location>
</feature>
<evidence type="ECO:0000313" key="9">
    <source>
        <dbReference type="EMBL" id="AXT45012.1"/>
    </source>
</evidence>
<evidence type="ECO:0000256" key="2">
    <source>
        <dbReference type="ARBA" id="ARBA00022692"/>
    </source>
</evidence>
<evidence type="ECO:0000256" key="5">
    <source>
        <dbReference type="SAM" id="Phobius"/>
    </source>
</evidence>
<feature type="transmembrane region" description="Helical" evidence="5">
    <location>
        <begin position="159"/>
        <end position="186"/>
    </location>
</feature>
<accession>A0AAD0W764</accession>
<evidence type="ECO:0000256" key="1">
    <source>
        <dbReference type="ARBA" id="ARBA00004141"/>
    </source>
</evidence>
<feature type="domain" description="O-antigen ligase-related" evidence="6">
    <location>
        <begin position="236"/>
        <end position="399"/>
    </location>
</feature>
<proteinExistence type="predicted"/>
<dbReference type="AlphaFoldDB" id="A0AAD0W764"/>
<dbReference type="Pfam" id="PF15864">
    <property type="entry name" value="PglL_A"/>
    <property type="match status" value="1"/>
</dbReference>
<sequence length="653" mass="73382">MGRLFGHVERLGLMPLTLSGCQLTAVPATDCYKNLLRRVPIGTLFVMHKNIKLISFFLMALAISLPFTSWLRYVPLPDWVSDAFAFALLGMVMFGLCFLKMDKVVASWLELVLLILAVVMLQSAFYSQLAILFAGLALFVLLLRSCLKPRDVNSLIVMLAKVVAVFALLQSFAGILQALGMARYFYGVIVYSPNSLDVVGNIAQRNQYANFLFLGVLSVCYLHAMGGIRYRFVLFFLLPVILAISWSGARLPFVYMLLASVLVWYWYRSLTDDEKGRGEVKFFAWAVVGAALLMFCFQLWNSEIMLLLSKIGLPVNVVSGSDRIMDGGLGVRRRIEWTKAWLIFIEHPWFGVGWGGFAAETVRMEWLSGLPKQPESWLFTHSHNLFFQLLAESGLFGTVPVVLGLCYLFFRLLRKVKKSIDSLWLCGVFVVILVHSMFEYPLWYMPFLIVFVLICALVKGHEWSVSLRPGFVKGLSVLFGIGFVLYFLLGLSSFWTVVQYGVPSLNEKDNIARLEALSNIGRNPFWARDVDMVLGNYMIPTSEQLDIKLAHFEMLARYRPYPNVLLKLAILQALKGNKVEADKSLKMAIANYPDYVKGFVGMLASQNSSQVLPLKQLAMVAAQAYAQHPPYSQAAQLAAVITVAAPVTRKTLF</sequence>
<dbReference type="PROSITE" id="PS51257">
    <property type="entry name" value="PROKAR_LIPOPROTEIN"/>
    <property type="match status" value="1"/>
</dbReference>
<feature type="transmembrane region" description="Helical" evidence="5">
    <location>
        <begin position="422"/>
        <end position="438"/>
    </location>
</feature>
<dbReference type="PANTHER" id="PTHR37422">
    <property type="entry name" value="TEICHURONIC ACID BIOSYNTHESIS PROTEIN TUAE"/>
    <property type="match status" value="1"/>
</dbReference>
<feature type="transmembrane region" description="Helical" evidence="5">
    <location>
        <begin position="53"/>
        <end position="73"/>
    </location>
</feature>
<feature type="transmembrane region" description="Helical" evidence="5">
    <location>
        <begin position="444"/>
        <end position="463"/>
    </location>
</feature>
<feature type="transmembrane region" description="Helical" evidence="5">
    <location>
        <begin position="282"/>
        <end position="300"/>
    </location>
</feature>
<feature type="domain" description="Virulence factor membrane-bound polymerase C-terminal" evidence="7">
    <location>
        <begin position="424"/>
        <end position="596"/>
    </location>
</feature>
<dbReference type="Proteomes" id="UP000259465">
    <property type="component" value="Chromosome"/>
</dbReference>
<evidence type="ECO:0008006" key="11">
    <source>
        <dbReference type="Google" id="ProtNLM"/>
    </source>
</evidence>
<dbReference type="GO" id="GO:0016020">
    <property type="term" value="C:membrane"/>
    <property type="evidence" value="ECO:0007669"/>
    <property type="project" value="UniProtKB-SubCell"/>
</dbReference>
<feature type="transmembrane region" description="Helical" evidence="5">
    <location>
        <begin position="385"/>
        <end position="410"/>
    </location>
</feature>
<feature type="transmembrane region" description="Helical" evidence="5">
    <location>
        <begin position="230"/>
        <end position="247"/>
    </location>
</feature>
<dbReference type="KEGG" id="crz:D1345_01835"/>
<evidence type="ECO:0000259" key="7">
    <source>
        <dbReference type="Pfam" id="PF11846"/>
    </source>
</evidence>
<dbReference type="InterPro" id="IPR051533">
    <property type="entry name" value="WaaL-like"/>
</dbReference>
<dbReference type="PANTHER" id="PTHR37422:SF21">
    <property type="entry name" value="EXOQ-LIKE PROTEIN"/>
    <property type="match status" value="1"/>
</dbReference>
<feature type="domain" description="Protein glycosylation ligase" evidence="8">
    <location>
        <begin position="198"/>
        <end position="223"/>
    </location>
</feature>
<evidence type="ECO:0000259" key="8">
    <source>
        <dbReference type="Pfam" id="PF15864"/>
    </source>
</evidence>
<dbReference type="InterPro" id="IPR031726">
    <property type="entry name" value="PglL_A"/>
</dbReference>
<dbReference type="InterPro" id="IPR007016">
    <property type="entry name" value="O-antigen_ligase-rel_domated"/>
</dbReference>
<feature type="transmembrane region" description="Helical" evidence="5">
    <location>
        <begin position="475"/>
        <end position="498"/>
    </location>
</feature>
<feature type="transmembrane region" description="Helical" evidence="5">
    <location>
        <begin position="206"/>
        <end position="223"/>
    </location>
</feature>
<dbReference type="Pfam" id="PF04932">
    <property type="entry name" value="Wzy_C"/>
    <property type="match status" value="1"/>
</dbReference>
<gene>
    <name evidence="9" type="ORF">D1345_01835</name>
</gene>
<dbReference type="InterPro" id="IPR021797">
    <property type="entry name" value="Wzy_C_2"/>
</dbReference>
<comment type="subcellular location">
    <subcellularLocation>
        <location evidence="1">Membrane</location>
        <topology evidence="1">Multi-pass membrane protein</topology>
    </subcellularLocation>
</comment>
<keyword evidence="4 5" id="KW-0472">Membrane</keyword>
<name>A0AAD0W764_9NEIS</name>